<evidence type="ECO:0000313" key="3">
    <source>
        <dbReference type="Proteomes" id="UP001159363"/>
    </source>
</evidence>
<name>A0ABQ9I1L5_9NEOP</name>
<proteinExistence type="predicted"/>
<dbReference type="EMBL" id="JARBHB010000003">
    <property type="protein sequence ID" value="KAJ8890502.1"/>
    <property type="molecule type" value="Genomic_DNA"/>
</dbReference>
<feature type="compositionally biased region" description="Basic and acidic residues" evidence="1">
    <location>
        <begin position="329"/>
        <end position="338"/>
    </location>
</feature>
<evidence type="ECO:0000256" key="1">
    <source>
        <dbReference type="SAM" id="MobiDB-lite"/>
    </source>
</evidence>
<feature type="compositionally biased region" description="Pro residues" evidence="1">
    <location>
        <begin position="357"/>
        <end position="366"/>
    </location>
</feature>
<dbReference type="Proteomes" id="UP001159363">
    <property type="component" value="Chromosome 3"/>
</dbReference>
<comment type="caution">
    <text evidence="2">The sequence shown here is derived from an EMBL/GenBank/DDBJ whole genome shotgun (WGS) entry which is preliminary data.</text>
</comment>
<feature type="region of interest" description="Disordered" evidence="1">
    <location>
        <begin position="351"/>
        <end position="371"/>
    </location>
</feature>
<feature type="region of interest" description="Disordered" evidence="1">
    <location>
        <begin position="385"/>
        <end position="440"/>
    </location>
</feature>
<protein>
    <submittedName>
        <fullName evidence="2">Uncharacterized protein</fullName>
    </submittedName>
</protein>
<gene>
    <name evidence="2" type="ORF">PR048_010011</name>
</gene>
<accession>A0ABQ9I1L5</accession>
<evidence type="ECO:0000313" key="2">
    <source>
        <dbReference type="EMBL" id="KAJ8890502.1"/>
    </source>
</evidence>
<feature type="region of interest" description="Disordered" evidence="1">
    <location>
        <begin position="318"/>
        <end position="338"/>
    </location>
</feature>
<reference evidence="2 3" key="1">
    <citation type="submission" date="2023-02" db="EMBL/GenBank/DDBJ databases">
        <title>LHISI_Scaffold_Assembly.</title>
        <authorList>
            <person name="Stuart O.P."/>
            <person name="Cleave R."/>
            <person name="Magrath M.J.L."/>
            <person name="Mikheyev A.S."/>
        </authorList>
    </citation>
    <scope>NUCLEOTIDE SEQUENCE [LARGE SCALE GENOMIC DNA]</scope>
    <source>
        <strain evidence="2">Daus_M_001</strain>
        <tissue evidence="2">Leg muscle</tissue>
    </source>
</reference>
<sequence length="635" mass="70470">MAKKASCRIGIVRPRNSKPKGIQRLSVFCIYGINSVFRHYRLPFHVYTVHFRKTFRKYRDIFNSVSHLQSVFQPPPEEGSSEMGWGYSSSAMKTGNIQEYLQKGQCLPHFEVIRGGKETRHCLNHLGIHWEIFRKTTGRTAGSGNRAKVLVNASTLRTVLDSSLQGKFEAALASKMASLASKILERRLPNVLASRRLSQKETLRSIEWPIRREVRPQSLAQPFREQVCPHQRNDYAISSLYAEWKGLFNPFTVTSNCSGALLKFFSCKQSLTESRKLHQRDNAPLSYVLRWHRAEHKARWRGCGGSVVLDAGMSRGSGPVRHAARHKGGGGDRGSELVQRRLMSPVAVFPRRIPVPARSPPQPHTTPAPSHATPVMTAVMLASSANQCTESRDEPAAHPTSPQSPPSAFIYSSLHLSGFTPSHPFTPRTPRPPSSSNLPASSVLFTDVPFTALSPRRLTTGAGGCRERCNRARIRPRGPNWSVRPRGADLHATSTRRYVATSSPGEDAAAHVAVFSPAGDTYSSRWNRRWPLQTSLPGGRYLLKGHTWSASFYPGYFSPHKQKAKSALLISGKSFPVYLLLAGRLEAQWEGIHNFCALFAPSCSKDFHLIEHSAQILPPPGQAPPEEGACHFCVA</sequence>
<keyword evidence="3" id="KW-1185">Reference proteome</keyword>
<organism evidence="2 3">
    <name type="scientific">Dryococelus australis</name>
    <dbReference type="NCBI Taxonomy" id="614101"/>
    <lineage>
        <taxon>Eukaryota</taxon>
        <taxon>Metazoa</taxon>
        <taxon>Ecdysozoa</taxon>
        <taxon>Arthropoda</taxon>
        <taxon>Hexapoda</taxon>
        <taxon>Insecta</taxon>
        <taxon>Pterygota</taxon>
        <taxon>Neoptera</taxon>
        <taxon>Polyneoptera</taxon>
        <taxon>Phasmatodea</taxon>
        <taxon>Verophasmatodea</taxon>
        <taxon>Anareolatae</taxon>
        <taxon>Phasmatidae</taxon>
        <taxon>Eurycanthinae</taxon>
        <taxon>Dryococelus</taxon>
    </lineage>
</organism>